<sequence length="617" mass="69599">MLQRNLTIKNETYTALLTGLCKKGILRDLHDCWNIAINKNWLPGLEDSKKLVECLCHRKMLKEALVLLEHMLEFYPYLRSDICHVFLEKLCVMGFSTAAHALVEQLFQQGCNLGQMAYSHVIKGLCEEKKISVAVKVLDSMLAKNMAPCWDVFLLLIPRLLRADGFNKAIALREISLKEQSVLSFSFEGALIKGFCMTGKVEEASSVFQDMLSKGLPAEAELCNVLIEGHCQVNNTRKVRELLSVIIRKKLSLSISCYRNCVRWICMEGRVPWAFSLKELMLGQNNTDNLVIYNILVFYLLSSGNKLLVNKVLNELVENRLLPDEVTYNFLVYGFSKCKDVSGSVQHLSTMISEGLKPSNRSLRTVISCLCDVGELGKALQLSQEMILKGWVHDSIIQNSIVEGLLSRCKLQEAEHFLHSIVDKGLIPNTINYDRLIKRFCGYGRLNKAVDLLNIMLKKGNVPNSASYDSVIQGFCTRNKLDQALNFHTEMLARDLKPSTNTWNTLVRRLCQEGHTAEAEKLLISMIHIGETPTREMYSCVANRYCLENNLKKASELMQAMQRSGHSPDFSSHWSLISNLSNSSDKASSNDNSQGFLSRLLSGSGFSWRKDSKTKLG</sequence>
<dbReference type="Proteomes" id="UP001163603">
    <property type="component" value="Chromosome 4"/>
</dbReference>
<name>A0ACC0YYD8_9ROSI</name>
<keyword evidence="2" id="KW-1185">Reference proteome</keyword>
<protein>
    <submittedName>
        <fullName evidence="1">Uncharacterized protein</fullName>
    </submittedName>
</protein>
<dbReference type="EMBL" id="CM047739">
    <property type="protein sequence ID" value="KAJ0042941.1"/>
    <property type="molecule type" value="Genomic_DNA"/>
</dbReference>
<evidence type="ECO:0000313" key="2">
    <source>
        <dbReference type="Proteomes" id="UP001163603"/>
    </source>
</evidence>
<accession>A0ACC0YYD8</accession>
<evidence type="ECO:0000313" key="1">
    <source>
        <dbReference type="EMBL" id="KAJ0042941.1"/>
    </source>
</evidence>
<organism evidence="1 2">
    <name type="scientific">Pistacia integerrima</name>
    <dbReference type="NCBI Taxonomy" id="434235"/>
    <lineage>
        <taxon>Eukaryota</taxon>
        <taxon>Viridiplantae</taxon>
        <taxon>Streptophyta</taxon>
        <taxon>Embryophyta</taxon>
        <taxon>Tracheophyta</taxon>
        <taxon>Spermatophyta</taxon>
        <taxon>Magnoliopsida</taxon>
        <taxon>eudicotyledons</taxon>
        <taxon>Gunneridae</taxon>
        <taxon>Pentapetalae</taxon>
        <taxon>rosids</taxon>
        <taxon>malvids</taxon>
        <taxon>Sapindales</taxon>
        <taxon>Anacardiaceae</taxon>
        <taxon>Pistacia</taxon>
    </lineage>
</organism>
<gene>
    <name evidence="1" type="ORF">Pint_19193</name>
</gene>
<comment type="caution">
    <text evidence="1">The sequence shown here is derived from an EMBL/GenBank/DDBJ whole genome shotgun (WGS) entry which is preliminary data.</text>
</comment>
<reference evidence="2" key="1">
    <citation type="journal article" date="2023" name="G3 (Bethesda)">
        <title>Genome assembly and association tests identify interacting loci associated with vigor, precocity, and sex in interspecific pistachio rootstocks.</title>
        <authorList>
            <person name="Palmer W."/>
            <person name="Jacygrad E."/>
            <person name="Sagayaradj S."/>
            <person name="Cavanaugh K."/>
            <person name="Han R."/>
            <person name="Bertier L."/>
            <person name="Beede B."/>
            <person name="Kafkas S."/>
            <person name="Golino D."/>
            <person name="Preece J."/>
            <person name="Michelmore R."/>
        </authorList>
    </citation>
    <scope>NUCLEOTIDE SEQUENCE [LARGE SCALE GENOMIC DNA]</scope>
</reference>
<proteinExistence type="predicted"/>